<proteinExistence type="predicted"/>
<keyword evidence="1" id="KW-0472">Membrane</keyword>
<evidence type="ECO:0000256" key="1">
    <source>
        <dbReference type="SAM" id="Phobius"/>
    </source>
</evidence>
<keyword evidence="1" id="KW-1133">Transmembrane helix</keyword>
<dbReference type="NCBIfam" id="NF010454">
    <property type="entry name" value="PRK13882.1-1"/>
    <property type="match status" value="1"/>
</dbReference>
<dbReference type="RefSeq" id="WP_206228992.1">
    <property type="nucleotide sequence ID" value="NZ_JAFIWB010000003.1"/>
</dbReference>
<protein>
    <submittedName>
        <fullName evidence="2">Conjugal transfer protein</fullName>
    </submittedName>
</protein>
<dbReference type="EMBL" id="JAFIWB010000003">
    <property type="protein sequence ID" value="MBN6101494.1"/>
    <property type="molecule type" value="Genomic_DNA"/>
</dbReference>
<keyword evidence="1" id="KW-0812">Transmembrane</keyword>
<reference evidence="2 3" key="1">
    <citation type="submission" date="2021-02" db="EMBL/GenBank/DDBJ databases">
        <title>Taxonomically Unique Crown Gall-Associated Xanthomonas Stains Have Deficiency in Virulence Repertories.</title>
        <authorList>
            <person name="Mafakheri H."/>
            <person name="Taghavi S.M."/>
            <person name="Dimkic I."/>
            <person name="Nemanja K."/>
            <person name="Osdaghi E."/>
        </authorList>
    </citation>
    <scope>NUCLEOTIDE SEQUENCE [LARGE SCALE GENOMIC DNA]</scope>
    <source>
        <strain evidence="2 3">FX4</strain>
    </source>
</reference>
<name>A0ABS3AYQ0_9XANT</name>
<evidence type="ECO:0000313" key="2">
    <source>
        <dbReference type="EMBL" id="MBN6101494.1"/>
    </source>
</evidence>
<dbReference type="Proteomes" id="UP000695802">
    <property type="component" value="Unassembled WGS sequence"/>
</dbReference>
<feature type="transmembrane region" description="Helical" evidence="1">
    <location>
        <begin position="82"/>
        <end position="105"/>
    </location>
</feature>
<evidence type="ECO:0000313" key="3">
    <source>
        <dbReference type="Proteomes" id="UP000695802"/>
    </source>
</evidence>
<organism evidence="2 3">
    <name type="scientific">Xanthomonas bonasiae</name>
    <dbReference type="NCBI Taxonomy" id="2810351"/>
    <lineage>
        <taxon>Bacteria</taxon>
        <taxon>Pseudomonadati</taxon>
        <taxon>Pseudomonadota</taxon>
        <taxon>Gammaproteobacteria</taxon>
        <taxon>Lysobacterales</taxon>
        <taxon>Lysobacteraceae</taxon>
        <taxon>Xanthomonas</taxon>
    </lineage>
</organism>
<feature type="transmembrane region" description="Helical" evidence="1">
    <location>
        <begin position="125"/>
        <end position="145"/>
    </location>
</feature>
<accession>A0ABS3AYQ0</accession>
<dbReference type="Pfam" id="PF05857">
    <property type="entry name" value="TraX"/>
    <property type="match status" value="1"/>
</dbReference>
<gene>
    <name evidence="2" type="ORF">JR064_04885</name>
</gene>
<comment type="caution">
    <text evidence="2">The sequence shown here is derived from an EMBL/GenBank/DDBJ whole genome shotgun (WGS) entry which is preliminary data.</text>
</comment>
<feature type="transmembrane region" description="Helical" evidence="1">
    <location>
        <begin position="166"/>
        <end position="190"/>
    </location>
</feature>
<dbReference type="InterPro" id="IPR008875">
    <property type="entry name" value="TraX"/>
</dbReference>
<feature type="transmembrane region" description="Helical" evidence="1">
    <location>
        <begin position="210"/>
        <end position="231"/>
    </location>
</feature>
<keyword evidence="3" id="KW-1185">Reference proteome</keyword>
<sequence>MTSSARELLKWIALLLMTGDHAAKVLVHGYIPIVSELGRVAFPLFALVMAYNLAQPGADLLKSVRRLLLWGILAQPAYGLAFGYWMPFNVLLSFALAAAVIWSIQRQQWTLLGMCVLAAPPLVDYNWAGLILVLAAWWVFRLRAMPHAPRQGAPRHGLRDVIEHRYARIAVLVVAFGPLCWWNGNGWALLALPMVVLLANRDFPIPRTRWAFYIYYIGHLAVLAVLARTLAVHAA</sequence>